<sequence length="79" mass="9232">MNNLRYQIINWKEYNQALINCGSLMLWLDEEAIQLWNQTKKVNDYGRPHLFSDLAIASELSTSHVTDDEVLLSLLKQTH</sequence>
<dbReference type="EMBL" id="CP020660">
    <property type="protein sequence ID" value="ATF08799.1"/>
    <property type="molecule type" value="Genomic_DNA"/>
</dbReference>
<accession>A0A291B708</accession>
<dbReference type="InterPro" id="IPR025668">
    <property type="entry name" value="Tnp_DDE_dom"/>
</dbReference>
<keyword evidence="3" id="KW-1185">Reference proteome</keyword>
<feature type="domain" description="Transposase DDE" evidence="1">
    <location>
        <begin position="20"/>
        <end position="61"/>
    </location>
</feature>
<reference evidence="3" key="1">
    <citation type="submission" date="2017-04" db="EMBL/GenBank/DDBJ databases">
        <title>Genome evolution of the luminous symbionts of deep sea anglerfish.</title>
        <authorList>
            <person name="Hendry T.A."/>
        </authorList>
    </citation>
    <scope>NUCLEOTIDE SEQUENCE [LARGE SCALE GENOMIC DNA]</scope>
</reference>
<evidence type="ECO:0000313" key="2">
    <source>
        <dbReference type="EMBL" id="ATF08799.1"/>
    </source>
</evidence>
<dbReference type="Pfam" id="PF13737">
    <property type="entry name" value="DDE_Tnp_1_5"/>
    <property type="match status" value="1"/>
</dbReference>
<proteinExistence type="predicted"/>
<gene>
    <name evidence="2" type="ORF">BTN50_0261</name>
</gene>
<name>A0A291B708_9GAMM</name>
<organism evidence="2 3">
    <name type="scientific">Candidatus Enterovibrio altilux</name>
    <dbReference type="NCBI Taxonomy" id="1927128"/>
    <lineage>
        <taxon>Bacteria</taxon>
        <taxon>Pseudomonadati</taxon>
        <taxon>Pseudomonadota</taxon>
        <taxon>Gammaproteobacteria</taxon>
        <taxon>Vibrionales</taxon>
        <taxon>Vibrionaceae</taxon>
        <taxon>Enterovibrio</taxon>
    </lineage>
</organism>
<evidence type="ECO:0000259" key="1">
    <source>
        <dbReference type="Pfam" id="PF13737"/>
    </source>
</evidence>
<dbReference type="KEGG" id="elux:BTN50_0261"/>
<evidence type="ECO:0000313" key="3">
    <source>
        <dbReference type="Proteomes" id="UP000218160"/>
    </source>
</evidence>
<protein>
    <submittedName>
        <fullName evidence="2">Mobile element protein</fullName>
    </submittedName>
</protein>
<dbReference type="AlphaFoldDB" id="A0A291B708"/>
<dbReference type="Proteomes" id="UP000218160">
    <property type="component" value="Chromosome 1"/>
</dbReference>